<evidence type="ECO:0000313" key="1">
    <source>
        <dbReference type="EMBL" id="TDR82126.1"/>
    </source>
</evidence>
<keyword evidence="2" id="KW-1185">Reference proteome</keyword>
<organism evidence="1 2">
    <name type="scientific">Paludibacterium purpuratum</name>
    <dbReference type="NCBI Taxonomy" id="1144873"/>
    <lineage>
        <taxon>Bacteria</taxon>
        <taxon>Pseudomonadati</taxon>
        <taxon>Pseudomonadota</taxon>
        <taxon>Betaproteobacteria</taxon>
        <taxon>Neisseriales</taxon>
        <taxon>Chromobacteriaceae</taxon>
        <taxon>Paludibacterium</taxon>
    </lineage>
</organism>
<accession>A0A4R7BED8</accession>
<sequence>MSTAFKFLGTRVDGGKTIYIFEAPQVTDQDTGESRLRDDGVQTLTSSDGIAGTYWVDSTGLKVEMHFDSLPNLGQGDKASASLSLTSLDGSATKTYDFGYSGVNDLATIIPATAIVLSESDAANGQFELSQSLLPTVNDLDRGEDKLQAQAWTDAEMKLYDANGADTGEIRTIRYMVDDDGKAYTDGTSLGDLVHDTVAKGTLAVKSFDGTAAGHIEVHIAADANNLAALTEGAFIFGENEYKPHVVTAPSVNP</sequence>
<gene>
    <name evidence="1" type="ORF">DFP86_102240</name>
</gene>
<dbReference type="Proteomes" id="UP000295611">
    <property type="component" value="Unassembled WGS sequence"/>
</dbReference>
<dbReference type="EMBL" id="SNZP01000002">
    <property type="protein sequence ID" value="TDR82126.1"/>
    <property type="molecule type" value="Genomic_DNA"/>
</dbReference>
<evidence type="ECO:0000313" key="2">
    <source>
        <dbReference type="Proteomes" id="UP000295611"/>
    </source>
</evidence>
<comment type="caution">
    <text evidence="1">The sequence shown here is derived from an EMBL/GenBank/DDBJ whole genome shotgun (WGS) entry which is preliminary data.</text>
</comment>
<reference evidence="1 2" key="1">
    <citation type="submission" date="2019-03" db="EMBL/GenBank/DDBJ databases">
        <title>Genomic Encyclopedia of Type Strains, Phase III (KMG-III): the genomes of soil and plant-associated and newly described type strains.</title>
        <authorList>
            <person name="Whitman W."/>
        </authorList>
    </citation>
    <scope>NUCLEOTIDE SEQUENCE [LARGE SCALE GENOMIC DNA]</scope>
    <source>
        <strain evidence="1 2">CECT 8976</strain>
    </source>
</reference>
<name>A0A4R7BED8_9NEIS</name>
<protein>
    <submittedName>
        <fullName evidence="1">VCBS repeat-containing protein</fullName>
    </submittedName>
</protein>
<dbReference type="AlphaFoldDB" id="A0A4R7BED8"/>
<dbReference type="RefSeq" id="WP_133678557.1">
    <property type="nucleotide sequence ID" value="NZ_SNZP01000002.1"/>
</dbReference>
<proteinExistence type="predicted"/>